<comment type="caution">
    <text evidence="2">The sequence shown here is derived from an EMBL/GenBank/DDBJ whole genome shotgun (WGS) entry which is preliminary data.</text>
</comment>
<organism evidence="2 3">
    <name type="scientific">Halomonas colorata</name>
    <dbReference type="NCBI Taxonomy" id="2742615"/>
    <lineage>
        <taxon>Bacteria</taxon>
        <taxon>Pseudomonadati</taxon>
        <taxon>Pseudomonadota</taxon>
        <taxon>Gammaproteobacteria</taxon>
        <taxon>Oceanospirillales</taxon>
        <taxon>Halomonadaceae</taxon>
        <taxon>Halomonas</taxon>
    </lineage>
</organism>
<evidence type="ECO:0000313" key="2">
    <source>
        <dbReference type="EMBL" id="MBE0462926.1"/>
    </source>
</evidence>
<dbReference type="RefSeq" id="WP_192537501.1">
    <property type="nucleotide sequence ID" value="NZ_JABUZA010000023.1"/>
</dbReference>
<feature type="transmembrane region" description="Helical" evidence="1">
    <location>
        <begin position="15"/>
        <end position="35"/>
    </location>
</feature>
<dbReference type="Proteomes" id="UP001645038">
    <property type="component" value="Unassembled WGS sequence"/>
</dbReference>
<sequence>MKILPQPAYFAGFKGLKVLILTTALALAACTWYVFFHRLHDGHPTAGHLTMAICDLNGQACSAILGDGGRLTLQINIDRSAKAASQAIMPMAGTRHP</sequence>
<protein>
    <submittedName>
        <fullName evidence="2">Uncharacterized protein</fullName>
    </submittedName>
</protein>
<keyword evidence="3" id="KW-1185">Reference proteome</keyword>
<keyword evidence="1" id="KW-0812">Transmembrane</keyword>
<keyword evidence="1" id="KW-1133">Transmembrane helix</keyword>
<gene>
    <name evidence="2" type="ORF">EI547_05560</name>
</gene>
<reference evidence="2 3" key="1">
    <citation type="submission" date="2020-07" db="EMBL/GenBank/DDBJ databases">
        <title>Halophilic bacteria isolated from french cheeses.</title>
        <authorList>
            <person name="Kothe C.I."/>
            <person name="Farah-Kraiem B."/>
            <person name="Renault P."/>
            <person name="Dridi B."/>
        </authorList>
    </citation>
    <scope>NUCLEOTIDE SEQUENCE [LARGE SCALE GENOMIC DNA]</scope>
    <source>
        <strain evidence="2 3">FME20</strain>
    </source>
</reference>
<name>A0ABR9FWA7_9GAMM</name>
<proteinExistence type="predicted"/>
<keyword evidence="1" id="KW-0472">Membrane</keyword>
<dbReference type="PROSITE" id="PS51257">
    <property type="entry name" value="PROKAR_LIPOPROTEIN"/>
    <property type="match status" value="1"/>
</dbReference>
<accession>A0ABR9FWA7</accession>
<evidence type="ECO:0000256" key="1">
    <source>
        <dbReference type="SAM" id="Phobius"/>
    </source>
</evidence>
<evidence type="ECO:0000313" key="3">
    <source>
        <dbReference type="Proteomes" id="UP001645038"/>
    </source>
</evidence>
<dbReference type="EMBL" id="RRZB01000009">
    <property type="protein sequence ID" value="MBE0462926.1"/>
    <property type="molecule type" value="Genomic_DNA"/>
</dbReference>